<gene>
    <name evidence="1" type="ORF">ANCCAN_02439</name>
</gene>
<dbReference type="AlphaFoldDB" id="A0A368H6X3"/>
<reference evidence="1 2" key="1">
    <citation type="submission" date="2014-10" db="EMBL/GenBank/DDBJ databases">
        <title>Draft genome of the hookworm Ancylostoma caninum.</title>
        <authorList>
            <person name="Mitreva M."/>
        </authorList>
    </citation>
    <scope>NUCLEOTIDE SEQUENCE [LARGE SCALE GENOMIC DNA]</scope>
    <source>
        <strain evidence="1 2">Baltimore</strain>
    </source>
</reference>
<keyword evidence="2" id="KW-1185">Reference proteome</keyword>
<proteinExistence type="predicted"/>
<sequence>MNQCRNNSSSIQQFYGKVPLRKSHETNCYCLYVFWDLPVPSWKCSTSPSSLISSFSARRRSVLSGELPESPSKKLATPNEESIDLPTAINSSKNVFLSTAQEKMHDSRISLLQSRLQEASTAVNTPSNSGESSRDRRKLLEESKRMVVAAKDLSNLTSYSPQAKWSTAIAEITDCADCLTAAARDAIASTSVYHSQLVNTEVTQVLHALHAALCASEESRLQKDDALSLRAMTHLQSTSNQLLHAISTTAAATT</sequence>
<accession>A0A368H6X3</accession>
<dbReference type="OrthoDB" id="5847988at2759"/>
<dbReference type="STRING" id="29170.A0A368H6X3"/>
<protein>
    <recommendedName>
        <fullName evidence="3">I/LWEQ domain-containing protein</fullName>
    </recommendedName>
</protein>
<evidence type="ECO:0008006" key="3">
    <source>
        <dbReference type="Google" id="ProtNLM"/>
    </source>
</evidence>
<evidence type="ECO:0000313" key="1">
    <source>
        <dbReference type="EMBL" id="RCN51488.1"/>
    </source>
</evidence>
<dbReference type="EMBL" id="JOJR01000013">
    <property type="protein sequence ID" value="RCN51488.1"/>
    <property type="molecule type" value="Genomic_DNA"/>
</dbReference>
<dbReference type="Proteomes" id="UP000252519">
    <property type="component" value="Unassembled WGS sequence"/>
</dbReference>
<comment type="caution">
    <text evidence="1">The sequence shown here is derived from an EMBL/GenBank/DDBJ whole genome shotgun (WGS) entry which is preliminary data.</text>
</comment>
<organism evidence="1 2">
    <name type="scientific">Ancylostoma caninum</name>
    <name type="common">Dog hookworm</name>
    <dbReference type="NCBI Taxonomy" id="29170"/>
    <lineage>
        <taxon>Eukaryota</taxon>
        <taxon>Metazoa</taxon>
        <taxon>Ecdysozoa</taxon>
        <taxon>Nematoda</taxon>
        <taxon>Chromadorea</taxon>
        <taxon>Rhabditida</taxon>
        <taxon>Rhabditina</taxon>
        <taxon>Rhabditomorpha</taxon>
        <taxon>Strongyloidea</taxon>
        <taxon>Ancylostomatidae</taxon>
        <taxon>Ancylostomatinae</taxon>
        <taxon>Ancylostoma</taxon>
    </lineage>
</organism>
<name>A0A368H6X3_ANCCA</name>
<evidence type="ECO:0000313" key="2">
    <source>
        <dbReference type="Proteomes" id="UP000252519"/>
    </source>
</evidence>